<dbReference type="Pfam" id="PF04463">
    <property type="entry name" value="2-thiour_desulf"/>
    <property type="match status" value="1"/>
</dbReference>
<evidence type="ECO:0000313" key="2">
    <source>
        <dbReference type="Proteomes" id="UP000198636"/>
    </source>
</evidence>
<reference evidence="1 2" key="1">
    <citation type="submission" date="2016-10" db="EMBL/GenBank/DDBJ databases">
        <authorList>
            <person name="de Groot N.N."/>
        </authorList>
    </citation>
    <scope>NUCLEOTIDE SEQUENCE [LARGE SCALE GENOMIC DNA]</scope>
    <source>
        <strain evidence="1 2">DSM 18978</strain>
    </source>
</reference>
<name>A0A1G5KA22_9FIRM</name>
<dbReference type="PANTHER" id="PTHR30087">
    <property type="entry name" value="INNER MEMBRANE PROTEIN"/>
    <property type="match status" value="1"/>
</dbReference>
<dbReference type="STRING" id="1120976.SAMN03080606_03342"/>
<proteinExistence type="predicted"/>
<dbReference type="RefSeq" id="WP_091545764.1">
    <property type="nucleotide sequence ID" value="NZ_FMUS01000025.1"/>
</dbReference>
<organism evidence="1 2">
    <name type="scientific">Alkaliphilus peptidifermentans DSM 18978</name>
    <dbReference type="NCBI Taxonomy" id="1120976"/>
    <lineage>
        <taxon>Bacteria</taxon>
        <taxon>Bacillati</taxon>
        <taxon>Bacillota</taxon>
        <taxon>Clostridia</taxon>
        <taxon>Peptostreptococcales</taxon>
        <taxon>Natronincolaceae</taxon>
        <taxon>Alkaliphilus</taxon>
    </lineage>
</organism>
<dbReference type="Proteomes" id="UP000198636">
    <property type="component" value="Unassembled WGS sequence"/>
</dbReference>
<gene>
    <name evidence="1" type="ORF">SAMN03080606_03342</name>
</gene>
<dbReference type="PANTHER" id="PTHR30087:SF1">
    <property type="entry name" value="HYPOTHETICAL CYTOSOLIC PROTEIN"/>
    <property type="match status" value="1"/>
</dbReference>
<accession>A0A1G5KA22</accession>
<dbReference type="InterPro" id="IPR007553">
    <property type="entry name" value="2-thiour_desulf"/>
</dbReference>
<evidence type="ECO:0000313" key="1">
    <source>
        <dbReference type="EMBL" id="SCY97284.1"/>
    </source>
</evidence>
<dbReference type="OrthoDB" id="9797779at2"/>
<keyword evidence="2" id="KW-1185">Reference proteome</keyword>
<dbReference type="EMBL" id="FMUS01000025">
    <property type="protein sequence ID" value="SCY97284.1"/>
    <property type="molecule type" value="Genomic_DNA"/>
</dbReference>
<protein>
    <submittedName>
        <fullName evidence="1">Uncharacterized conserved protein YbbK, DUF523 family</fullName>
    </submittedName>
</protein>
<sequence length="150" mass="16074">MKLLISACLLGVNCKYSGGNNIQENISEKLNDYILIPICPEQLGGLTTPRPPAEIQLGDGFDVLEGNSKVINIDGQDVTEAFIKGAEETLKIAEMYNIQTAILKARSPSCGLENIYDGSFSGKLKKGCGVTTALLKKKGIAVFTEDSGYI</sequence>
<dbReference type="AlphaFoldDB" id="A0A1G5KA22"/>